<gene>
    <name evidence="9" type="ORF">JVT61DRAFT_5335</name>
</gene>
<keyword evidence="5" id="KW-0560">Oxidoreductase</keyword>
<evidence type="ECO:0000256" key="1">
    <source>
        <dbReference type="ARBA" id="ARBA00001974"/>
    </source>
</evidence>
<dbReference type="GO" id="GO:0071949">
    <property type="term" value="F:FAD binding"/>
    <property type="evidence" value="ECO:0007669"/>
    <property type="project" value="InterPro"/>
</dbReference>
<dbReference type="InterPro" id="IPR006076">
    <property type="entry name" value="FAD-dep_OxRdtase"/>
</dbReference>
<comment type="caution">
    <text evidence="9">The sequence shown here is derived from an EMBL/GenBank/DDBJ whole genome shotgun (WGS) entry which is preliminary data.</text>
</comment>
<dbReference type="EMBL" id="JAGFBS010000002">
    <property type="protein sequence ID" value="KAG6380942.1"/>
    <property type="molecule type" value="Genomic_DNA"/>
</dbReference>
<dbReference type="InterPro" id="IPR023209">
    <property type="entry name" value="DAO"/>
</dbReference>
<feature type="compositionally biased region" description="Basic and acidic residues" evidence="7">
    <location>
        <begin position="793"/>
        <end position="803"/>
    </location>
</feature>
<keyword evidence="3" id="KW-0285">Flavoprotein</keyword>
<dbReference type="Gene3D" id="3.30.9.10">
    <property type="entry name" value="D-Amino Acid Oxidase, subunit A, domain 2"/>
    <property type="match status" value="1"/>
</dbReference>
<evidence type="ECO:0000256" key="7">
    <source>
        <dbReference type="SAM" id="MobiDB-lite"/>
    </source>
</evidence>
<comment type="cofactor">
    <cofactor evidence="1">
        <name>FAD</name>
        <dbReference type="ChEBI" id="CHEBI:57692"/>
    </cofactor>
</comment>
<evidence type="ECO:0000313" key="9">
    <source>
        <dbReference type="EMBL" id="KAG6380942.1"/>
    </source>
</evidence>
<evidence type="ECO:0000256" key="2">
    <source>
        <dbReference type="ARBA" id="ARBA00006730"/>
    </source>
</evidence>
<feature type="coiled-coil region" evidence="6">
    <location>
        <begin position="1559"/>
        <end position="1752"/>
    </location>
</feature>
<feature type="region of interest" description="Disordered" evidence="7">
    <location>
        <begin position="1035"/>
        <end position="1054"/>
    </location>
</feature>
<feature type="coiled-coil region" evidence="6">
    <location>
        <begin position="1820"/>
        <end position="1886"/>
    </location>
</feature>
<feature type="region of interest" description="Disordered" evidence="7">
    <location>
        <begin position="817"/>
        <end position="838"/>
    </location>
</feature>
<protein>
    <recommendedName>
        <fullName evidence="8">FAD dependent oxidoreductase domain-containing protein</fullName>
    </recommendedName>
</protein>
<dbReference type="GO" id="GO:0005737">
    <property type="term" value="C:cytoplasm"/>
    <property type="evidence" value="ECO:0007669"/>
    <property type="project" value="TreeGrafter"/>
</dbReference>
<reference evidence="9" key="1">
    <citation type="submission" date="2021-03" db="EMBL/GenBank/DDBJ databases">
        <title>Evolutionary innovations through gain and loss of genes in the ectomycorrhizal Boletales.</title>
        <authorList>
            <person name="Wu G."/>
            <person name="Miyauchi S."/>
            <person name="Morin E."/>
            <person name="Yang Z.-L."/>
            <person name="Xu J."/>
            <person name="Martin F.M."/>
        </authorList>
    </citation>
    <scope>NUCLEOTIDE SEQUENCE</scope>
    <source>
        <strain evidence="9">BR01</strain>
    </source>
</reference>
<evidence type="ECO:0000256" key="4">
    <source>
        <dbReference type="ARBA" id="ARBA00022827"/>
    </source>
</evidence>
<dbReference type="SUPFAM" id="SSF54373">
    <property type="entry name" value="FAD-linked reductases, C-terminal domain"/>
    <property type="match status" value="1"/>
</dbReference>
<feature type="coiled-coil region" evidence="6">
    <location>
        <begin position="1196"/>
        <end position="1426"/>
    </location>
</feature>
<dbReference type="OrthoDB" id="10255344at2759"/>
<evidence type="ECO:0000259" key="8">
    <source>
        <dbReference type="Pfam" id="PF01266"/>
    </source>
</evidence>
<feature type="region of interest" description="Disordered" evidence="7">
    <location>
        <begin position="1896"/>
        <end position="2088"/>
    </location>
</feature>
<dbReference type="PANTHER" id="PTHR11530">
    <property type="entry name" value="D-AMINO ACID OXIDASE"/>
    <property type="match status" value="1"/>
</dbReference>
<evidence type="ECO:0000256" key="6">
    <source>
        <dbReference type="SAM" id="Coils"/>
    </source>
</evidence>
<dbReference type="Gene3D" id="3.40.50.720">
    <property type="entry name" value="NAD(P)-binding Rossmann-like Domain"/>
    <property type="match status" value="1"/>
</dbReference>
<keyword evidence="10" id="KW-1185">Reference proteome</keyword>
<accession>A0A8I2Z1G4</accession>
<comment type="similarity">
    <text evidence="2">Belongs to the DAMOX/DASOX family.</text>
</comment>
<evidence type="ECO:0000256" key="3">
    <source>
        <dbReference type="ARBA" id="ARBA00022630"/>
    </source>
</evidence>
<dbReference type="SUPFAM" id="SSF51971">
    <property type="entry name" value="Nucleotide-binding domain"/>
    <property type="match status" value="1"/>
</dbReference>
<feature type="compositionally biased region" description="Basic and acidic residues" evidence="7">
    <location>
        <begin position="95"/>
        <end position="105"/>
    </location>
</feature>
<feature type="region of interest" description="Disordered" evidence="7">
    <location>
        <begin position="46"/>
        <end position="119"/>
    </location>
</feature>
<feature type="compositionally biased region" description="Low complexity" evidence="7">
    <location>
        <begin position="52"/>
        <end position="61"/>
    </location>
</feature>
<dbReference type="PANTHER" id="PTHR11530:SF11">
    <property type="entry name" value="D-ASPARTATE OXIDASE"/>
    <property type="match status" value="1"/>
</dbReference>
<keyword evidence="6" id="KW-0175">Coiled coil</keyword>
<dbReference type="Pfam" id="PF01266">
    <property type="entry name" value="DAO"/>
    <property type="match status" value="1"/>
</dbReference>
<dbReference type="Proteomes" id="UP000683000">
    <property type="component" value="Unassembled WGS sequence"/>
</dbReference>
<evidence type="ECO:0000313" key="10">
    <source>
        <dbReference type="Proteomes" id="UP000683000"/>
    </source>
</evidence>
<feature type="region of interest" description="Disordered" evidence="7">
    <location>
        <begin position="784"/>
        <end position="803"/>
    </location>
</feature>
<dbReference type="SUPFAM" id="SSF57997">
    <property type="entry name" value="Tropomyosin"/>
    <property type="match status" value="1"/>
</dbReference>
<feature type="domain" description="FAD dependent oxidoreductase" evidence="8">
    <location>
        <begin position="270"/>
        <end position="572"/>
    </location>
</feature>
<feature type="compositionally biased region" description="Low complexity" evidence="7">
    <location>
        <begin position="2022"/>
        <end position="2035"/>
    </location>
</feature>
<dbReference type="GO" id="GO:0019478">
    <property type="term" value="P:D-amino acid catabolic process"/>
    <property type="evidence" value="ECO:0007669"/>
    <property type="project" value="TreeGrafter"/>
</dbReference>
<feature type="coiled-coil region" evidence="6">
    <location>
        <begin position="848"/>
        <end position="921"/>
    </location>
</feature>
<organism evidence="9 10">
    <name type="scientific">Boletus reticuloceps</name>
    <dbReference type="NCBI Taxonomy" id="495285"/>
    <lineage>
        <taxon>Eukaryota</taxon>
        <taxon>Fungi</taxon>
        <taxon>Dikarya</taxon>
        <taxon>Basidiomycota</taxon>
        <taxon>Agaricomycotina</taxon>
        <taxon>Agaricomycetes</taxon>
        <taxon>Agaricomycetidae</taxon>
        <taxon>Boletales</taxon>
        <taxon>Boletineae</taxon>
        <taxon>Boletaceae</taxon>
        <taxon>Boletoideae</taxon>
        <taxon>Boletus</taxon>
    </lineage>
</organism>
<evidence type="ECO:0000256" key="5">
    <source>
        <dbReference type="ARBA" id="ARBA00023002"/>
    </source>
</evidence>
<proteinExistence type="inferred from homology"/>
<feature type="compositionally biased region" description="Polar residues" evidence="7">
    <location>
        <begin position="2047"/>
        <end position="2059"/>
    </location>
</feature>
<dbReference type="GO" id="GO:0003884">
    <property type="term" value="F:D-amino-acid oxidase activity"/>
    <property type="evidence" value="ECO:0007669"/>
    <property type="project" value="InterPro"/>
</dbReference>
<feature type="compositionally biased region" description="Low complexity" evidence="7">
    <location>
        <begin position="75"/>
        <end position="87"/>
    </location>
</feature>
<name>A0A8I2Z1G4_9AGAM</name>
<keyword evidence="4" id="KW-0274">FAD</keyword>
<sequence length="2088" mass="232308">MKIIPKRKGCTGSVAIARSSLMEIKFTSFGVPYILEFGNVSFVPEKRPHAQSTSPSSSTSSFCHIDTPPPPPSRVPFFSLPSPSSLFKRNSRRTVPHEPCAKSESTKPLPPPPQSDASEAHGIRIRFPSGCSQPQMTRKERLVHLQQTISAAVLDAGMSRSPANKTHPDEHSNGSTVRGNRGYTTPNALFCGTYGQMIAALEGAGLSATPCAGENLSGYTRLGALFVARNDGAILLPHRRIGHRSTTFPPLPIPLVSSNMAGMETSQKHLVVLGAGVIGLTVAYLAATDPDVAFSITVVARDMPEDMDSQAWTSPFAGADWAPLPAAATDKRVLNWELVSFNKFWDMIPTGLVKVGAACSITPIGFNSHKKLPFRIYLKQAIDPSKLWWGNLVRELHELDRSEIPEPYKFGLEFHTISVNPQEYIPWLKSELLSRGVSFEQWHVESLEDLRPLVGPEGVLVNASSLGSRSIIGVEDTKLYPIRGQTIVVKSPLIYGFAVGSEEESTYVIPRPGTKYTDTVILGGTFQSGNWDTSLDMDTAKRIFERCAELAPSLKNTEVTKILKHQVGLRTSTGGRRTRRGGGCQVPSQYCTQSCSLGFGRFRGWEHASSTCIWIWRGRVSSVLGCRSGGFGFGQEVVFEGVSSLIVSDHNNVHLASLPPWPTPTMSLADLGKNDISEETQALKDRLASRDTQNAGLRTQLMRREAELEELQATLNETVYKLSKEAERALHLEEEVSARSSELKTDRISLQNSELALQSAQEKLKAEERAKRELESTLDTVSLHSQATSAEHQSIKREKRALESRVREMERIVQTHEAKGVSNMPRKNGRPRSSSVSNFRLPAVEQELNDTKTQLHNKDSSLRALEKKLAQAQDNLFKAENARISIDKASQKRISELLSTLERKEEELESLREMDHTGEREEELLKRIDEDAAKIVALEQLVAESQTTRTSQARIQKLQSQLKAECEKVHRTEDIQGRLLHEKEELVRQYQASQREVAESHELLMDRESQIKELEGRHALLQAELDTHDCHMEPLSLDTEHSSSQSQRPNGCPVFPDESALADHIQTLLQAIDRLRDERDGLKRALEFSEFSNTYQSAHDVATDKSNTCAEQRMKQLASCAAAFAVVISNLQTHLDLSEDRLSATFADLAASNSQLHDTLAVIDDQKQSLSTNELSESDDERGRLHLQLADVEGQFAAVKERANASEAAKEEANQNFLLAEQRFVILNKNYQDIESERNSLALQVTNLQDDLARVREDLAFTQDRYNTLHAQQLSAMSASEVVRALKDRIKELEARIVHCTDQIGDYQHDIRRLETNVKLHEERIVEMTSELELLASQKEAMVEDCAEAREARDEAIERLEAADEEAERIQQQLEQAKHTNEAELSAMSSIVASLTSENQQTAARLADLEAENAEFVRGLDSLSRDHHYLSEQLNAVASRSLESENPKEDTEVEQAVISLAVVHRLYEDSTRRLQGSCQRVAFLESQLVTLTQELEQKGTLIDSAETEKHELLQRLSDITTATGKSQDNLTQQDGHDMDHDIDLLRWLKKQSPRYTEVEAELLERIATMTEELQAQAEQAEDIVGLRAEIQSVRAQLQNSLENFADLEKLHDDVVQDTITVKEIFERRLTDTDEQIRTLEADHQRSLASLEAKYRHKADVLTGNLEDREHELDELRQQLQDISEVHTRAEGKLHEELESYKVHHALANDLEKDLRGMIADMCQRLEQAEAEALTLQEERQLLQAQITGLQAEIQRSASLTRDDACMLLKESLQRSELTLAESEKAEKSAEFSLTLQATQHEKVVAALRREIASLQSGPDLRSALADLEEKNREMDGLLRARCQEIEEYDDRILETLKANKKLKSKVESLTRKVQALQAKVSSMKCQAQEPVAETILPKAVPSTSSPPVPGPTAMHAAGYPSSSHIRESSAPSLTFRSKTPEPWIPSAAAPPPTRTPARTSEPSGCEMSSGKKRPAPDDDERDSVPAEGHYSTDVCLRNGPTPRLRRAHGHPTGFTPVRGASSRKPVGSSSPSRRVNAGVMPSEVITDVTNSPRGSSRQGDAQVKKRSWLGKIRGGTGSQPRLGAFGGQ</sequence>
<feature type="region of interest" description="Disordered" evidence="7">
    <location>
        <begin position="159"/>
        <end position="181"/>
    </location>
</feature>